<name>A0AC34QSW5_9BILA</name>
<protein>
    <submittedName>
        <fullName evidence="2">Uncharacterized protein</fullName>
    </submittedName>
</protein>
<evidence type="ECO:0000313" key="2">
    <source>
        <dbReference type="WBParaSite" id="JU765_v2.g19065.t1"/>
    </source>
</evidence>
<proteinExistence type="predicted"/>
<sequence>MLRLSRVFMATAIKKNFEDGQRTHFADRRIFFLTLYQKRTGTTHQPGQLEKRGNSCGSNGVPSLPRMSFEDNFGFGSTTKILGTSIDEDQPIITSLNDNGSKTHAKKTIRRTPKPIDPQFELEEDEGKQSFEKYGSDLDISSEEDDEGDEEDDHISSLKHGNVPHSMPVTINFGIDPVTKKPRSPTARLPKKEDKVPHGSIYENMQELSRSIQPADYRNRILGTRPENVGNISSSFSYSQTAPRPRAIICNEPVHKLDVTIEGPADLEG</sequence>
<dbReference type="Proteomes" id="UP000887576">
    <property type="component" value="Unplaced"/>
</dbReference>
<dbReference type="WBParaSite" id="JU765_v2.g19065.t1">
    <property type="protein sequence ID" value="JU765_v2.g19065.t1"/>
    <property type="gene ID" value="JU765_v2.g19065"/>
</dbReference>
<reference evidence="2" key="1">
    <citation type="submission" date="2022-11" db="UniProtKB">
        <authorList>
            <consortium name="WormBaseParasite"/>
        </authorList>
    </citation>
    <scope>IDENTIFICATION</scope>
</reference>
<evidence type="ECO:0000313" key="1">
    <source>
        <dbReference type="Proteomes" id="UP000887576"/>
    </source>
</evidence>
<organism evidence="1 2">
    <name type="scientific">Panagrolaimus sp. JU765</name>
    <dbReference type="NCBI Taxonomy" id="591449"/>
    <lineage>
        <taxon>Eukaryota</taxon>
        <taxon>Metazoa</taxon>
        <taxon>Ecdysozoa</taxon>
        <taxon>Nematoda</taxon>
        <taxon>Chromadorea</taxon>
        <taxon>Rhabditida</taxon>
        <taxon>Tylenchina</taxon>
        <taxon>Panagrolaimomorpha</taxon>
        <taxon>Panagrolaimoidea</taxon>
        <taxon>Panagrolaimidae</taxon>
        <taxon>Panagrolaimus</taxon>
    </lineage>
</organism>
<accession>A0AC34QSW5</accession>